<evidence type="ECO:0000313" key="11">
    <source>
        <dbReference type="Proteomes" id="UP000057043"/>
    </source>
</evidence>
<keyword evidence="6 7" id="KW-0472">Membrane</keyword>
<reference evidence="9" key="1">
    <citation type="journal article" date="2015" name="MBio">
        <title>Genome-resolved metagenomic analysis reveals roles for candidate phyla and other microbial community members in biogeochemical transformations in oil reservoirs.</title>
        <authorList>
            <person name="Hu P."/>
            <person name="Tom L."/>
            <person name="Singh A."/>
            <person name="Thomas B.C."/>
            <person name="Baker B.J."/>
            <person name="Piceno Y.M."/>
            <person name="Andersen G.L."/>
            <person name="Banfield J.F."/>
        </authorList>
    </citation>
    <scope>NUCLEOTIDE SEQUENCE [LARGE SCALE GENOMIC DNA]</scope>
    <source>
        <strain evidence="9">56_747</strain>
    </source>
</reference>
<proteinExistence type="inferred from homology"/>
<keyword evidence="4 7" id="KW-0812">Transmembrane</keyword>
<dbReference type="Proteomes" id="UP000053961">
    <property type="component" value="Unassembled WGS sequence"/>
</dbReference>
<evidence type="ECO:0000256" key="2">
    <source>
        <dbReference type="ARBA" id="ARBA00006386"/>
    </source>
</evidence>
<accession>A0A101ILQ5</accession>
<dbReference type="EMBL" id="LGHB01000004">
    <property type="protein sequence ID" value="KUK97185.1"/>
    <property type="molecule type" value="Genomic_DNA"/>
</dbReference>
<evidence type="ECO:0000256" key="1">
    <source>
        <dbReference type="ARBA" id="ARBA00004651"/>
    </source>
</evidence>
<protein>
    <recommendedName>
        <fullName evidence="12">Permease</fullName>
    </recommendedName>
</protein>
<evidence type="ECO:0000256" key="7">
    <source>
        <dbReference type="SAM" id="Phobius"/>
    </source>
</evidence>
<feature type="transmembrane region" description="Helical" evidence="7">
    <location>
        <begin position="12"/>
        <end position="34"/>
    </location>
</feature>
<evidence type="ECO:0000256" key="5">
    <source>
        <dbReference type="ARBA" id="ARBA00022989"/>
    </source>
</evidence>
<evidence type="ECO:0000256" key="3">
    <source>
        <dbReference type="ARBA" id="ARBA00022475"/>
    </source>
</evidence>
<organism evidence="9 10">
    <name type="scientific">Methanothrix harundinacea</name>
    <dbReference type="NCBI Taxonomy" id="301375"/>
    <lineage>
        <taxon>Archaea</taxon>
        <taxon>Methanobacteriati</taxon>
        <taxon>Methanobacteriota</taxon>
        <taxon>Stenosarchaea group</taxon>
        <taxon>Methanomicrobia</taxon>
        <taxon>Methanotrichales</taxon>
        <taxon>Methanotrichaceae</taxon>
        <taxon>Methanothrix</taxon>
    </lineage>
</organism>
<evidence type="ECO:0000313" key="9">
    <source>
        <dbReference type="EMBL" id="KUK97185.1"/>
    </source>
</evidence>
<feature type="transmembrane region" description="Helical" evidence="7">
    <location>
        <begin position="40"/>
        <end position="60"/>
    </location>
</feature>
<sequence length="164" mass="18409">MTIRNPTAKHFLALLTAIYLGLAAVDFDIFLRAISVFTKLLSNVLPILALVLLIMSLLNLKIKPRIAKRMLGKGSGLKGWTFAVVGGILSSGPVYVWYPLLADLREEGMRDSLVAAFMYARAIKIPMIPLLVYYFGWNFTLLFTLYLLIFSVLNGLLVERLTER</sequence>
<evidence type="ECO:0008006" key="12">
    <source>
        <dbReference type="Google" id="ProtNLM"/>
    </source>
</evidence>
<feature type="transmembrane region" description="Helical" evidence="7">
    <location>
        <begin position="134"/>
        <end position="158"/>
    </location>
</feature>
<name>A0A101ILQ5_9EURY</name>
<dbReference type="GO" id="GO:0005886">
    <property type="term" value="C:plasma membrane"/>
    <property type="evidence" value="ECO:0007669"/>
    <property type="project" value="UniProtKB-SubCell"/>
</dbReference>
<gene>
    <name evidence="8" type="ORF">XD72_0214</name>
    <name evidence="9" type="ORF">XE07_0570</name>
</gene>
<evidence type="ECO:0000256" key="6">
    <source>
        <dbReference type="ARBA" id="ARBA00023136"/>
    </source>
</evidence>
<keyword evidence="5 7" id="KW-1133">Transmembrane helix</keyword>
<dbReference type="AlphaFoldDB" id="A0A101ILQ5"/>
<feature type="transmembrane region" description="Helical" evidence="7">
    <location>
        <begin position="80"/>
        <end position="98"/>
    </location>
</feature>
<evidence type="ECO:0000256" key="4">
    <source>
        <dbReference type="ARBA" id="ARBA00022692"/>
    </source>
</evidence>
<dbReference type="Proteomes" id="UP000057043">
    <property type="component" value="Unassembled WGS sequence"/>
</dbReference>
<comment type="similarity">
    <text evidence="2">Belongs to the UPF0718 family.</text>
</comment>
<keyword evidence="3" id="KW-1003">Cell membrane</keyword>
<dbReference type="EMBL" id="LGFT01000003">
    <property type="protein sequence ID" value="KUK45436.1"/>
    <property type="molecule type" value="Genomic_DNA"/>
</dbReference>
<dbReference type="PATRIC" id="fig|301375.6.peg.1475"/>
<evidence type="ECO:0000313" key="8">
    <source>
        <dbReference type="EMBL" id="KUK45436.1"/>
    </source>
</evidence>
<dbReference type="Pfam" id="PF03773">
    <property type="entry name" value="ArsP_1"/>
    <property type="match status" value="1"/>
</dbReference>
<comment type="caution">
    <text evidence="9">The sequence shown here is derived from an EMBL/GenBank/DDBJ whole genome shotgun (WGS) entry which is preliminary data.</text>
</comment>
<evidence type="ECO:0000313" key="10">
    <source>
        <dbReference type="Proteomes" id="UP000053961"/>
    </source>
</evidence>
<reference evidence="10 11" key="2">
    <citation type="journal article" date="2015" name="MBio">
        <title>Genome-Resolved Metagenomic Analysis Reveals Roles for Candidate Phyla and Other Microbial Community Members in Biogeochemical Transformations in Oil Reservoirs.</title>
        <authorList>
            <person name="Hu P."/>
            <person name="Tom L."/>
            <person name="Singh A."/>
            <person name="Thomas B.C."/>
            <person name="Baker B.J."/>
            <person name="Piceno Y.M."/>
            <person name="Andersen G.L."/>
            <person name="Banfield J.F."/>
        </authorList>
    </citation>
    <scope>NUCLEOTIDE SEQUENCE [LARGE SCALE GENOMIC DNA]</scope>
    <source>
        <strain evidence="8">57_489</strain>
    </source>
</reference>
<comment type="subcellular location">
    <subcellularLocation>
        <location evidence="1">Cell membrane</location>
        <topology evidence="1">Multi-pass membrane protein</topology>
    </subcellularLocation>
</comment>
<dbReference type="InterPro" id="IPR005524">
    <property type="entry name" value="DUF318"/>
</dbReference>